<name>A0A1B4V788_9GAMM</name>
<gene>
    <name evidence="5" type="primary">rlmH</name>
    <name evidence="6" type="ORF">SVA_0605</name>
</gene>
<keyword evidence="5" id="KW-0698">rRNA processing</keyword>
<feature type="binding site" evidence="5">
    <location>
        <position position="104"/>
    </location>
    <ligand>
        <name>S-adenosyl-L-methionine</name>
        <dbReference type="ChEBI" id="CHEBI:59789"/>
    </ligand>
</feature>
<proteinExistence type="inferred from homology"/>
<dbReference type="InterPro" id="IPR029026">
    <property type="entry name" value="tRNA_m1G_MTases_N"/>
</dbReference>
<dbReference type="SUPFAM" id="SSF75217">
    <property type="entry name" value="alpha/beta knot"/>
    <property type="match status" value="1"/>
</dbReference>
<dbReference type="OrthoDB" id="9806643at2"/>
<comment type="subunit">
    <text evidence="5">Homodimer.</text>
</comment>
<evidence type="ECO:0000256" key="1">
    <source>
        <dbReference type="ARBA" id="ARBA00022603"/>
    </source>
</evidence>
<keyword evidence="7" id="KW-1185">Reference proteome</keyword>
<comment type="catalytic activity">
    <reaction evidence="5">
        <text>pseudouridine(1915) in 23S rRNA + S-adenosyl-L-methionine = N(3)-methylpseudouridine(1915) in 23S rRNA + S-adenosyl-L-homocysteine + H(+)</text>
        <dbReference type="Rhea" id="RHEA:42752"/>
        <dbReference type="Rhea" id="RHEA-COMP:10221"/>
        <dbReference type="Rhea" id="RHEA-COMP:10222"/>
        <dbReference type="ChEBI" id="CHEBI:15378"/>
        <dbReference type="ChEBI" id="CHEBI:57856"/>
        <dbReference type="ChEBI" id="CHEBI:59789"/>
        <dbReference type="ChEBI" id="CHEBI:65314"/>
        <dbReference type="ChEBI" id="CHEBI:74486"/>
        <dbReference type="EC" id="2.1.1.177"/>
    </reaction>
</comment>
<dbReference type="Proteomes" id="UP000218899">
    <property type="component" value="Chromosome"/>
</dbReference>
<evidence type="ECO:0000313" key="6">
    <source>
        <dbReference type="EMBL" id="BAU47184.1"/>
    </source>
</evidence>
<keyword evidence="5" id="KW-0963">Cytoplasm</keyword>
<dbReference type="InterPro" id="IPR003742">
    <property type="entry name" value="RlmH-like"/>
</dbReference>
<dbReference type="Pfam" id="PF02590">
    <property type="entry name" value="SPOUT_MTase"/>
    <property type="match status" value="1"/>
</dbReference>
<keyword evidence="1 5" id="KW-0489">Methyltransferase</keyword>
<dbReference type="GO" id="GO:0070038">
    <property type="term" value="F:rRNA (pseudouridine-N3-)-methyltransferase activity"/>
    <property type="evidence" value="ECO:0007669"/>
    <property type="project" value="UniProtKB-UniRule"/>
</dbReference>
<dbReference type="PANTHER" id="PTHR33603">
    <property type="entry name" value="METHYLTRANSFERASE"/>
    <property type="match status" value="1"/>
</dbReference>
<keyword evidence="3 5" id="KW-0949">S-adenosyl-L-methionine</keyword>
<comment type="subcellular location">
    <subcellularLocation>
        <location evidence="5">Cytoplasm</location>
    </subcellularLocation>
</comment>
<organism evidence="6 7">
    <name type="scientific">Sulfurifustis variabilis</name>
    <dbReference type="NCBI Taxonomy" id="1675686"/>
    <lineage>
        <taxon>Bacteria</taxon>
        <taxon>Pseudomonadati</taxon>
        <taxon>Pseudomonadota</taxon>
        <taxon>Gammaproteobacteria</taxon>
        <taxon>Acidiferrobacterales</taxon>
        <taxon>Acidiferrobacteraceae</taxon>
        <taxon>Sulfurifustis</taxon>
    </lineage>
</organism>
<comment type="similarity">
    <text evidence="4 5">Belongs to the RNA methyltransferase RlmH family.</text>
</comment>
<dbReference type="NCBIfam" id="NF000986">
    <property type="entry name" value="PRK00103.1-4"/>
    <property type="match status" value="1"/>
</dbReference>
<dbReference type="NCBIfam" id="TIGR00246">
    <property type="entry name" value="tRNA_RlmH_YbeA"/>
    <property type="match status" value="1"/>
</dbReference>
<evidence type="ECO:0000256" key="4">
    <source>
        <dbReference type="ARBA" id="ARBA00038303"/>
    </source>
</evidence>
<dbReference type="HAMAP" id="MF_00658">
    <property type="entry name" value="23SrRNA_methyltr_H"/>
    <property type="match status" value="1"/>
</dbReference>
<evidence type="ECO:0000256" key="3">
    <source>
        <dbReference type="ARBA" id="ARBA00022691"/>
    </source>
</evidence>
<dbReference type="PIRSF" id="PIRSF004505">
    <property type="entry name" value="MT_bac"/>
    <property type="match status" value="1"/>
</dbReference>
<comment type="function">
    <text evidence="5">Specifically methylates the pseudouridine at position 1915 (m3Psi1915) in 23S rRNA.</text>
</comment>
<evidence type="ECO:0000313" key="7">
    <source>
        <dbReference type="Proteomes" id="UP000218899"/>
    </source>
</evidence>
<feature type="binding site" evidence="5">
    <location>
        <position position="73"/>
    </location>
    <ligand>
        <name>S-adenosyl-L-methionine</name>
        <dbReference type="ChEBI" id="CHEBI:59789"/>
    </ligand>
</feature>
<keyword evidence="2 5" id="KW-0808">Transferase</keyword>
<dbReference type="CDD" id="cd18081">
    <property type="entry name" value="RlmH-like"/>
    <property type="match status" value="1"/>
</dbReference>
<evidence type="ECO:0000256" key="2">
    <source>
        <dbReference type="ARBA" id="ARBA00022679"/>
    </source>
</evidence>
<dbReference type="InterPro" id="IPR029028">
    <property type="entry name" value="Alpha/beta_knot_MTases"/>
</dbReference>
<sequence length="155" mass="16963">MQIHLIAVGTRMPQWVEEGYAEYAKRLPTQLRLTLREIPAGRRTKGADLERLLRDEGERVLAAVPARARVIALERTGRSLATRELAAAVQAQLARGADLALLVGGPEGLAPACLARADETWSLSALTLAHPVVRVVLAEQLYRAWSIIAGTPYHR</sequence>
<dbReference type="AlphaFoldDB" id="A0A1B4V788"/>
<protein>
    <recommendedName>
        <fullName evidence="5">Ribosomal RNA large subunit methyltransferase H</fullName>
        <ecNumber evidence="5">2.1.1.177</ecNumber>
    </recommendedName>
    <alternativeName>
        <fullName evidence="5">23S rRNA (pseudouridine1915-N3)-methyltransferase</fullName>
    </alternativeName>
    <alternativeName>
        <fullName evidence="5">23S rRNA m3Psi1915 methyltransferase</fullName>
    </alternativeName>
    <alternativeName>
        <fullName evidence="5">rRNA (pseudouridine-N3-)-methyltransferase RlmH</fullName>
    </alternativeName>
</protein>
<accession>A0A1B4V788</accession>
<dbReference type="RefSeq" id="WP_096458583.1">
    <property type="nucleotide sequence ID" value="NZ_AP014936.1"/>
</dbReference>
<feature type="binding site" evidence="5">
    <location>
        <begin position="123"/>
        <end position="128"/>
    </location>
    <ligand>
        <name>S-adenosyl-L-methionine</name>
        <dbReference type="ChEBI" id="CHEBI:59789"/>
    </ligand>
</feature>
<dbReference type="EC" id="2.1.1.177" evidence="5"/>
<evidence type="ECO:0000256" key="5">
    <source>
        <dbReference type="HAMAP-Rule" id="MF_00658"/>
    </source>
</evidence>
<dbReference type="KEGG" id="sva:SVA_0605"/>
<dbReference type="EMBL" id="AP014936">
    <property type="protein sequence ID" value="BAU47184.1"/>
    <property type="molecule type" value="Genomic_DNA"/>
</dbReference>
<reference evidence="6 7" key="1">
    <citation type="submission" date="2015-08" db="EMBL/GenBank/DDBJ databases">
        <title>Complete genome sequence of Sulfurifustis variabilis.</title>
        <authorList>
            <person name="Miura A."/>
            <person name="Kojima H."/>
            <person name="Fukui M."/>
        </authorList>
    </citation>
    <scope>NUCLEOTIDE SEQUENCE [LARGE SCALE GENOMIC DNA]</scope>
    <source>
        <strain evidence="7">skN76</strain>
    </source>
</reference>
<dbReference type="GO" id="GO:0005737">
    <property type="term" value="C:cytoplasm"/>
    <property type="evidence" value="ECO:0007669"/>
    <property type="project" value="UniProtKB-SubCell"/>
</dbReference>
<dbReference type="PANTHER" id="PTHR33603:SF1">
    <property type="entry name" value="RIBOSOMAL RNA LARGE SUBUNIT METHYLTRANSFERASE H"/>
    <property type="match status" value="1"/>
</dbReference>
<dbReference type="Gene3D" id="3.40.1280.10">
    <property type="match status" value="1"/>
</dbReference>